<dbReference type="GO" id="GO:0061844">
    <property type="term" value="P:antimicrobial humoral immune response mediated by antimicrobial peptide"/>
    <property type="evidence" value="ECO:0007669"/>
    <property type="project" value="TreeGrafter"/>
</dbReference>
<dbReference type="Pfam" id="PF00048">
    <property type="entry name" value="IL8"/>
    <property type="match status" value="1"/>
</dbReference>
<dbReference type="GO" id="GO:0048245">
    <property type="term" value="P:eosinophil chemotaxis"/>
    <property type="evidence" value="ECO:0007669"/>
    <property type="project" value="TreeGrafter"/>
</dbReference>
<dbReference type="Gene3D" id="2.40.50.40">
    <property type="match status" value="1"/>
</dbReference>
<dbReference type="Ensembl" id="ENSSHAT00000016120.2">
    <property type="protein sequence ID" value="ENSSHAP00000015988.1"/>
    <property type="gene ID" value="ENSSHAG00000013613.2"/>
</dbReference>
<dbReference type="GeneTree" id="ENSGT01150000287394"/>
<evidence type="ECO:0000313" key="7">
    <source>
        <dbReference type="Proteomes" id="UP000007648"/>
    </source>
</evidence>
<feature type="domain" description="Chemokine interleukin-8-like" evidence="5">
    <location>
        <begin position="30"/>
        <end position="88"/>
    </location>
</feature>
<dbReference type="PANTHER" id="PTHR12015:SF5">
    <property type="entry name" value="C-C MOTIF CHEMOKINE 1"/>
    <property type="match status" value="1"/>
</dbReference>
<dbReference type="Proteomes" id="UP000007648">
    <property type="component" value="Unassembled WGS sequence"/>
</dbReference>
<dbReference type="AlphaFoldDB" id="G3WKN3"/>
<dbReference type="eggNOG" id="ENOG502SZRS">
    <property type="taxonomic scope" value="Eukaryota"/>
</dbReference>
<proteinExistence type="inferred from homology"/>
<evidence type="ECO:0000256" key="4">
    <source>
        <dbReference type="RuleBase" id="RU361150"/>
    </source>
</evidence>
<dbReference type="InterPro" id="IPR036048">
    <property type="entry name" value="Interleukin_8-like_sf"/>
</dbReference>
<accession>G3WKN3</accession>
<dbReference type="InParanoid" id="G3WKN3"/>
<dbReference type="GO" id="GO:0005615">
    <property type="term" value="C:extracellular space"/>
    <property type="evidence" value="ECO:0007669"/>
    <property type="project" value="UniProtKB-KW"/>
</dbReference>
<evidence type="ECO:0000259" key="5">
    <source>
        <dbReference type="SMART" id="SM00199"/>
    </source>
</evidence>
<dbReference type="HOGENOM" id="CLU_141716_4_2_1"/>
<evidence type="ECO:0000313" key="6">
    <source>
        <dbReference type="Ensembl" id="ENSSHAP00000015988.1"/>
    </source>
</evidence>
<keyword evidence="4" id="KW-0145">Chemotaxis</keyword>
<dbReference type="GO" id="GO:0030335">
    <property type="term" value="P:positive regulation of cell migration"/>
    <property type="evidence" value="ECO:0007669"/>
    <property type="project" value="TreeGrafter"/>
</dbReference>
<dbReference type="GeneID" id="111720800"/>
<dbReference type="STRING" id="9305.ENSSHAP00000015988"/>
<dbReference type="CDD" id="cd00272">
    <property type="entry name" value="Chemokine_CC"/>
    <property type="match status" value="1"/>
</dbReference>
<dbReference type="GO" id="GO:0048020">
    <property type="term" value="F:CCR chemokine receptor binding"/>
    <property type="evidence" value="ECO:0007669"/>
    <property type="project" value="TreeGrafter"/>
</dbReference>
<comment type="subcellular location">
    <subcellularLocation>
        <location evidence="4">Secreted</location>
    </subcellularLocation>
</comment>
<protein>
    <recommendedName>
        <fullName evidence="4">C-C motif chemokine</fullName>
    </recommendedName>
</protein>
<name>G3WKN3_SARHA</name>
<dbReference type="InterPro" id="IPR039809">
    <property type="entry name" value="Chemokine_b/g/d"/>
</dbReference>
<reference evidence="6" key="3">
    <citation type="submission" date="2025-09" db="UniProtKB">
        <authorList>
            <consortium name="Ensembl"/>
        </authorList>
    </citation>
    <scope>IDENTIFICATION</scope>
</reference>
<dbReference type="SMART" id="SM00199">
    <property type="entry name" value="SCY"/>
    <property type="match status" value="1"/>
</dbReference>
<dbReference type="OMA" id="VKEMNNT"/>
<dbReference type="GO" id="GO:0006954">
    <property type="term" value="P:inflammatory response"/>
    <property type="evidence" value="ECO:0007669"/>
    <property type="project" value="TreeGrafter"/>
</dbReference>
<sequence>MQHTPVVMLCLLLITLGPQDCSTSSLLDPKPTCCFKFLKKKLPSQLIKSYDFTSSSCSYKAVVFTLKRGKIYCALLEHKWVHNYVKEMNNTNSTPSPN</sequence>
<dbReference type="RefSeq" id="XP_023359372.1">
    <property type="nucleotide sequence ID" value="XM_023503604.2"/>
</dbReference>
<dbReference type="OrthoDB" id="9447832at2759"/>
<keyword evidence="7" id="KW-1185">Reference proteome</keyword>
<dbReference type="GO" id="GO:0008009">
    <property type="term" value="F:chemokine activity"/>
    <property type="evidence" value="ECO:0007669"/>
    <property type="project" value="InterPro"/>
</dbReference>
<feature type="chain" id="PRO_5005132049" description="C-C motif chemokine" evidence="4">
    <location>
        <begin position="24"/>
        <end position="98"/>
    </location>
</feature>
<evidence type="ECO:0000256" key="2">
    <source>
        <dbReference type="ARBA" id="ARBA00022514"/>
    </source>
</evidence>
<dbReference type="KEGG" id="shr:111720800"/>
<keyword evidence="2 4" id="KW-0202">Cytokine</keyword>
<dbReference type="GO" id="GO:0070098">
    <property type="term" value="P:chemokine-mediated signaling pathway"/>
    <property type="evidence" value="ECO:0007669"/>
    <property type="project" value="TreeGrafter"/>
</dbReference>
<keyword evidence="3" id="KW-1015">Disulfide bond</keyword>
<gene>
    <name evidence="6" type="primary">LOC111720800</name>
</gene>
<dbReference type="SUPFAM" id="SSF54117">
    <property type="entry name" value="Interleukin 8-like chemokines"/>
    <property type="match status" value="1"/>
</dbReference>
<evidence type="ECO:0000256" key="3">
    <source>
        <dbReference type="ARBA" id="ARBA00023157"/>
    </source>
</evidence>
<comment type="similarity">
    <text evidence="1 4">Belongs to the intercrine beta (chemokine CC) family.</text>
</comment>
<organism evidence="6 7">
    <name type="scientific">Sarcophilus harrisii</name>
    <name type="common">Tasmanian devil</name>
    <name type="synonym">Sarcophilus laniarius</name>
    <dbReference type="NCBI Taxonomy" id="9305"/>
    <lineage>
        <taxon>Eukaryota</taxon>
        <taxon>Metazoa</taxon>
        <taxon>Chordata</taxon>
        <taxon>Craniata</taxon>
        <taxon>Vertebrata</taxon>
        <taxon>Euteleostomi</taxon>
        <taxon>Mammalia</taxon>
        <taxon>Metatheria</taxon>
        <taxon>Dasyuromorphia</taxon>
        <taxon>Dasyuridae</taxon>
        <taxon>Sarcophilus</taxon>
    </lineage>
</organism>
<dbReference type="InterPro" id="IPR001811">
    <property type="entry name" value="Chemokine_IL8-like_dom"/>
</dbReference>
<dbReference type="FunFam" id="2.40.50.40:FF:000002">
    <property type="entry name" value="C-C motif chemokine"/>
    <property type="match status" value="1"/>
</dbReference>
<keyword evidence="4" id="KW-0732">Signal</keyword>
<dbReference type="PANTHER" id="PTHR12015">
    <property type="entry name" value="SMALL INDUCIBLE CYTOKINE A"/>
    <property type="match status" value="1"/>
</dbReference>
<keyword evidence="4" id="KW-0964">Secreted</keyword>
<evidence type="ECO:0000256" key="1">
    <source>
        <dbReference type="ARBA" id="ARBA00010868"/>
    </source>
</evidence>
<dbReference type="PROSITE" id="PS00472">
    <property type="entry name" value="SMALL_CYTOKINES_CC"/>
    <property type="match status" value="1"/>
</dbReference>
<reference evidence="6" key="2">
    <citation type="submission" date="2025-08" db="UniProtKB">
        <authorList>
            <consortium name="Ensembl"/>
        </authorList>
    </citation>
    <scope>IDENTIFICATION</scope>
</reference>
<feature type="signal peptide" evidence="4">
    <location>
        <begin position="1"/>
        <end position="23"/>
    </location>
</feature>
<dbReference type="InterPro" id="IPR000827">
    <property type="entry name" value="Chemokine_CC_CS"/>
</dbReference>
<reference evidence="6 7" key="1">
    <citation type="journal article" date="2011" name="Proc. Natl. Acad. Sci. U.S.A.">
        <title>Genetic diversity and population structure of the endangered marsupial Sarcophilus harrisii (Tasmanian devil).</title>
        <authorList>
            <person name="Miller W."/>
            <person name="Hayes V.M."/>
            <person name="Ratan A."/>
            <person name="Petersen D.C."/>
            <person name="Wittekindt N.E."/>
            <person name="Miller J."/>
            <person name="Walenz B."/>
            <person name="Knight J."/>
            <person name="Qi J."/>
            <person name="Zhao F."/>
            <person name="Wang Q."/>
            <person name="Bedoya-Reina O.C."/>
            <person name="Katiyar N."/>
            <person name="Tomsho L.P."/>
            <person name="Kasson L.M."/>
            <person name="Hardie R.A."/>
            <person name="Woodbridge P."/>
            <person name="Tindall E.A."/>
            <person name="Bertelsen M.F."/>
            <person name="Dixon D."/>
            <person name="Pyecroft S."/>
            <person name="Helgen K.M."/>
            <person name="Lesk A.M."/>
            <person name="Pringle T.H."/>
            <person name="Patterson N."/>
            <person name="Zhang Y."/>
            <person name="Kreiss A."/>
            <person name="Woods G.M."/>
            <person name="Jones M.E."/>
            <person name="Schuster S.C."/>
        </authorList>
    </citation>
    <scope>NUCLEOTIDE SEQUENCE [LARGE SCALE GENOMIC DNA]</scope>
</reference>